<protein>
    <recommendedName>
        <fullName evidence="2">VWFA domain-containing protein</fullName>
    </recommendedName>
</protein>
<feature type="region of interest" description="Disordered" evidence="1">
    <location>
        <begin position="503"/>
        <end position="525"/>
    </location>
</feature>
<dbReference type="SUPFAM" id="SSF53300">
    <property type="entry name" value="vWA-like"/>
    <property type="match status" value="1"/>
</dbReference>
<evidence type="ECO:0000313" key="3">
    <source>
        <dbReference type="EMBL" id="BCA96583.1"/>
    </source>
</evidence>
<reference evidence="3" key="1">
    <citation type="journal article" date="2020" name="Microbiol. Resour. Announc.">
        <title>Complete Genome Sequence of Novel Psychrotolerant Legionella Strain TUM19329, Isolated from Antarctic Lake Sediment.</title>
        <authorList>
            <person name="Shimada S."/>
            <person name="Nakai R."/>
            <person name="Aoki K."/>
            <person name="Shimoeda N."/>
            <person name="Ohno G."/>
            <person name="Miyazaki Y."/>
            <person name="Kudoh S."/>
            <person name="Imura S."/>
            <person name="Watanabe K."/>
            <person name="Ishii Y."/>
            <person name="Tateda K."/>
        </authorList>
    </citation>
    <scope>NUCLEOTIDE SEQUENCE [LARGE SCALE GENOMIC DNA]</scope>
    <source>
        <strain evidence="3">TUM19329</strain>
    </source>
</reference>
<dbReference type="Pfam" id="PF13519">
    <property type="entry name" value="VWA_2"/>
    <property type="match status" value="1"/>
</dbReference>
<dbReference type="InterPro" id="IPR036465">
    <property type="entry name" value="vWFA_dom_sf"/>
</dbReference>
<dbReference type="InterPro" id="IPR002035">
    <property type="entry name" value="VWF_A"/>
</dbReference>
<dbReference type="CDD" id="cd00198">
    <property type="entry name" value="vWFA"/>
    <property type="match status" value="1"/>
</dbReference>
<name>A0A6F8T8N8_9GAMM</name>
<evidence type="ECO:0000256" key="1">
    <source>
        <dbReference type="SAM" id="MobiDB-lite"/>
    </source>
</evidence>
<dbReference type="Proteomes" id="UP000502894">
    <property type="component" value="Chromosome"/>
</dbReference>
<evidence type="ECO:0000259" key="2">
    <source>
        <dbReference type="PROSITE" id="PS50234"/>
    </source>
</evidence>
<dbReference type="EMBL" id="AP022839">
    <property type="protein sequence ID" value="BCA96583.1"/>
    <property type="molecule type" value="Genomic_DNA"/>
</dbReference>
<feature type="compositionally biased region" description="Polar residues" evidence="1">
    <location>
        <begin position="506"/>
        <end position="525"/>
    </location>
</feature>
<evidence type="ECO:0000313" key="4">
    <source>
        <dbReference type="Proteomes" id="UP000502894"/>
    </source>
</evidence>
<dbReference type="PROSITE" id="PS50234">
    <property type="entry name" value="VWFA"/>
    <property type="match status" value="1"/>
</dbReference>
<keyword evidence="4" id="KW-1185">Reference proteome</keyword>
<gene>
    <name evidence="3" type="ORF">TUM19329_29440</name>
</gene>
<sequence>MKHLINNSLRTKNMIELLQAMGINLENTGVSCKDERVVFKATTEIENLAAKLQELLQKDAVKPALSRMTFAELISDDIIQATCNETSAEVHKQSCLSLFKLFQNAVYTLDQEQEYLEIMLPSPVYEPLFNLLTYKYIIIEDGKIRFSIKEYLKEHKEEHILIEGESPLLFIHADVFESQKVFYAQKHLSDGKVEVTPYFFVPNAITPPEYHFVLDTSASMNEQDVRMGEKRLTILKKCVLQFAEALFAFQPDAVIKITRFNTETHEVGRYRKADLENLTCDINTLNASGMTRLYATVAEQLASLQKSSQHNNILLFTDGTNTVGNDREQEEALERTVRSLESGTRLIPARNKLFIISYSAKQPEVLYRVAGVFGSLVINTNSSDFMDALSEKDQLQEWAAARELFTCRLEFAGSSNSDTQTEEYVRSYDMSGQFTALEPKYCNSDETLHLTIKDGNGKTLLDETRSFVQMPGVVMEEHAPPVGTPVLPGSAKRVKSLGVFSHNDGAVSTTDNPVQAKTSLETATL</sequence>
<dbReference type="KEGG" id="lant:TUM19329_29440"/>
<dbReference type="RefSeq" id="WP_173237857.1">
    <property type="nucleotide sequence ID" value="NZ_AP022839.1"/>
</dbReference>
<proteinExistence type="predicted"/>
<organism evidence="3 4">
    <name type="scientific">Legionella antarctica</name>
    <dbReference type="NCBI Taxonomy" id="2708020"/>
    <lineage>
        <taxon>Bacteria</taxon>
        <taxon>Pseudomonadati</taxon>
        <taxon>Pseudomonadota</taxon>
        <taxon>Gammaproteobacteria</taxon>
        <taxon>Legionellales</taxon>
        <taxon>Legionellaceae</taxon>
        <taxon>Legionella</taxon>
    </lineage>
</organism>
<dbReference type="Gene3D" id="3.40.50.410">
    <property type="entry name" value="von Willebrand factor, type A domain"/>
    <property type="match status" value="1"/>
</dbReference>
<feature type="domain" description="VWFA" evidence="2">
    <location>
        <begin position="209"/>
        <end position="404"/>
    </location>
</feature>
<accession>A0A6F8T8N8</accession>
<dbReference type="AlphaFoldDB" id="A0A6F8T8N8"/>